<dbReference type="STRING" id="1447872.A0A1J9QC58"/>
<accession>A0A1J9QC58</accession>
<dbReference type="InterPro" id="IPR050121">
    <property type="entry name" value="Cytochrome_P450_monoxygenase"/>
</dbReference>
<name>A0A1J9QC58_9EURO</name>
<dbReference type="InterPro" id="IPR001128">
    <property type="entry name" value="Cyt_P450"/>
</dbReference>
<dbReference type="GO" id="GO:0016705">
    <property type="term" value="F:oxidoreductase activity, acting on paired donors, with incorporation or reduction of molecular oxygen"/>
    <property type="evidence" value="ECO:0007669"/>
    <property type="project" value="InterPro"/>
</dbReference>
<dbReference type="OrthoDB" id="3945418at2759"/>
<evidence type="ECO:0000313" key="2">
    <source>
        <dbReference type="Proteomes" id="UP000182235"/>
    </source>
</evidence>
<dbReference type="GO" id="GO:0004497">
    <property type="term" value="F:monooxygenase activity"/>
    <property type="evidence" value="ECO:0007669"/>
    <property type="project" value="InterPro"/>
</dbReference>
<comment type="caution">
    <text evidence="1">The sequence shown here is derived from an EMBL/GenBank/DDBJ whole genome shotgun (WGS) entry which is preliminary data.</text>
</comment>
<dbReference type="Proteomes" id="UP000182235">
    <property type="component" value="Unassembled WGS sequence"/>
</dbReference>
<dbReference type="GO" id="GO:0005506">
    <property type="term" value="F:iron ion binding"/>
    <property type="evidence" value="ECO:0007669"/>
    <property type="project" value="InterPro"/>
</dbReference>
<organism evidence="1 2">
    <name type="scientific">Emergomyces pasteurianus Ep9510</name>
    <dbReference type="NCBI Taxonomy" id="1447872"/>
    <lineage>
        <taxon>Eukaryota</taxon>
        <taxon>Fungi</taxon>
        <taxon>Dikarya</taxon>
        <taxon>Ascomycota</taxon>
        <taxon>Pezizomycotina</taxon>
        <taxon>Eurotiomycetes</taxon>
        <taxon>Eurotiomycetidae</taxon>
        <taxon>Onygenales</taxon>
        <taxon>Ajellomycetaceae</taxon>
        <taxon>Emergomyces</taxon>
    </lineage>
</organism>
<dbReference type="InterPro" id="IPR036396">
    <property type="entry name" value="Cyt_P450_sf"/>
</dbReference>
<sequence length="354" mass="38692">MAASGILATLPDYFSSPPSISTGIIVSISALLLTSIVIKVYTNDPLQHVPGPLIARLTPLWLWNLTWRGIECRTITALHKRYGPVVRIAPNEVDISDGAALHAVYVKSGGFVKNPVYANYDIDGFKTIFSVLDPVHRAVRAKAVAPVFAQQAVLRGRAVVQRAVDATVAELERGRAAADPATSRRPSPPPPVVDILNLFRCLAIDAVSAYLFGQSFNSLNHNDNGDNNSNTENRLTATPFVDNFAAGGRFFYLPGWVFNHVDHWAAKFDKNKEQIATSTAIVKEFATRVVDRSIAEEENDADAHANTYQGRLLHAGISRDETIAQVLDVMFAGTDGIAMTISVLCWYLSRHPDK</sequence>
<dbReference type="VEuPathDB" id="FungiDB:AJ78_06055"/>
<protein>
    <recommendedName>
        <fullName evidence="3">Cytochrome P450</fullName>
    </recommendedName>
</protein>
<dbReference type="GO" id="GO:0020037">
    <property type="term" value="F:heme binding"/>
    <property type="evidence" value="ECO:0007669"/>
    <property type="project" value="InterPro"/>
</dbReference>
<dbReference type="Gene3D" id="1.10.630.10">
    <property type="entry name" value="Cytochrome P450"/>
    <property type="match status" value="1"/>
</dbReference>
<dbReference type="AlphaFoldDB" id="A0A1J9QC58"/>
<reference evidence="1 2" key="1">
    <citation type="submission" date="2015-07" db="EMBL/GenBank/DDBJ databases">
        <title>Emmonsia species relationships and genome sequence.</title>
        <authorList>
            <consortium name="The Broad Institute Genomics Platform"/>
            <person name="Cuomo C.A."/>
            <person name="Munoz J.F."/>
            <person name="Imamovic A."/>
            <person name="Priest M.E."/>
            <person name="Young S."/>
            <person name="Clay O.K."/>
            <person name="McEwen J.G."/>
        </authorList>
    </citation>
    <scope>NUCLEOTIDE SEQUENCE [LARGE SCALE GENOMIC DNA]</scope>
    <source>
        <strain evidence="1 2">UAMH 9510</strain>
    </source>
</reference>
<evidence type="ECO:0000313" key="1">
    <source>
        <dbReference type="EMBL" id="OJD13508.1"/>
    </source>
</evidence>
<proteinExistence type="predicted"/>
<dbReference type="PANTHER" id="PTHR24305">
    <property type="entry name" value="CYTOCHROME P450"/>
    <property type="match status" value="1"/>
</dbReference>
<gene>
    <name evidence="1" type="ORF">AJ78_06055</name>
</gene>
<dbReference type="SUPFAM" id="SSF48264">
    <property type="entry name" value="Cytochrome P450"/>
    <property type="match status" value="1"/>
</dbReference>
<dbReference type="EMBL" id="LGRN01000294">
    <property type="protein sequence ID" value="OJD13508.1"/>
    <property type="molecule type" value="Genomic_DNA"/>
</dbReference>
<dbReference type="Pfam" id="PF00067">
    <property type="entry name" value="p450"/>
    <property type="match status" value="1"/>
</dbReference>
<dbReference type="PANTHER" id="PTHR24305:SF156">
    <property type="entry name" value="P450, PUTATIVE (EUROFUNG)-RELATED"/>
    <property type="match status" value="1"/>
</dbReference>
<keyword evidence="2" id="KW-1185">Reference proteome</keyword>
<evidence type="ECO:0008006" key="3">
    <source>
        <dbReference type="Google" id="ProtNLM"/>
    </source>
</evidence>